<dbReference type="EMBL" id="JBHSKJ010000003">
    <property type="protein sequence ID" value="MFC5144281.1"/>
    <property type="molecule type" value="Genomic_DNA"/>
</dbReference>
<organism evidence="1 2">
    <name type="scientific">Streptomyces aureoversilis</name>
    <dbReference type="NCBI Taxonomy" id="67277"/>
    <lineage>
        <taxon>Bacteria</taxon>
        <taxon>Bacillati</taxon>
        <taxon>Actinomycetota</taxon>
        <taxon>Actinomycetes</taxon>
        <taxon>Kitasatosporales</taxon>
        <taxon>Streptomycetaceae</taxon>
        <taxon>Streptomyces</taxon>
    </lineage>
</organism>
<gene>
    <name evidence="1" type="ORF">ACFPP6_06220</name>
</gene>
<reference evidence="2" key="1">
    <citation type="journal article" date="2019" name="Int. J. Syst. Evol. Microbiol.">
        <title>The Global Catalogue of Microorganisms (GCM) 10K type strain sequencing project: providing services to taxonomists for standard genome sequencing and annotation.</title>
        <authorList>
            <consortium name="The Broad Institute Genomics Platform"/>
            <consortium name="The Broad Institute Genome Sequencing Center for Infectious Disease"/>
            <person name="Wu L."/>
            <person name="Ma J."/>
        </authorList>
    </citation>
    <scope>NUCLEOTIDE SEQUENCE [LARGE SCALE GENOMIC DNA]</scope>
    <source>
        <strain evidence="2">CGMCC 4.1641</strain>
    </source>
</reference>
<comment type="caution">
    <text evidence="1">The sequence shown here is derived from an EMBL/GenBank/DDBJ whole genome shotgun (WGS) entry which is preliminary data.</text>
</comment>
<dbReference type="RefSeq" id="WP_382038012.1">
    <property type="nucleotide sequence ID" value="NZ_JBHSKJ010000003.1"/>
</dbReference>
<evidence type="ECO:0000313" key="2">
    <source>
        <dbReference type="Proteomes" id="UP001596222"/>
    </source>
</evidence>
<dbReference type="Proteomes" id="UP001596222">
    <property type="component" value="Unassembled WGS sequence"/>
</dbReference>
<sequence length="111" mass="12484">MEELLRELTAAQQLGILAGDSDGAHRTREYLVRRAAIMDRFADVDLRCDAPGDAELDAVRYAEALLGHDLLNGSTCGPIPARAECWHANPRGYARQEHRAWILIHEVHEQR</sequence>
<name>A0ABV9ZS97_9ACTN</name>
<proteinExistence type="predicted"/>
<keyword evidence="2" id="KW-1185">Reference proteome</keyword>
<protein>
    <submittedName>
        <fullName evidence="1">Uncharacterized protein</fullName>
    </submittedName>
</protein>
<evidence type="ECO:0000313" key="1">
    <source>
        <dbReference type="EMBL" id="MFC5144281.1"/>
    </source>
</evidence>
<accession>A0ABV9ZS97</accession>